<feature type="domain" description="Tyr recombinase" evidence="3">
    <location>
        <begin position="176"/>
        <end position="347"/>
    </location>
</feature>
<dbReference type="OrthoDB" id="7510934at2"/>
<dbReference type="GO" id="GO:0006310">
    <property type="term" value="P:DNA recombination"/>
    <property type="evidence" value="ECO:0007669"/>
    <property type="project" value="UniProtKB-KW"/>
</dbReference>
<dbReference type="AlphaFoldDB" id="A0A1B3Z8A5"/>
<dbReference type="KEGG" id="span:AWL63_06345"/>
<dbReference type="InterPro" id="IPR013762">
    <property type="entry name" value="Integrase-like_cat_sf"/>
</dbReference>
<evidence type="ECO:0000259" key="3">
    <source>
        <dbReference type="PROSITE" id="PS51898"/>
    </source>
</evidence>
<dbReference type="InterPro" id="IPR011010">
    <property type="entry name" value="DNA_brk_join_enz"/>
</dbReference>
<dbReference type="GO" id="GO:0003677">
    <property type="term" value="F:DNA binding"/>
    <property type="evidence" value="ECO:0007669"/>
    <property type="project" value="UniProtKB-KW"/>
</dbReference>
<protein>
    <recommendedName>
        <fullName evidence="3">Tyr recombinase domain-containing protein</fullName>
    </recommendedName>
</protein>
<accession>A0A1B3Z8A5</accession>
<dbReference type="Gene3D" id="1.10.443.10">
    <property type="entry name" value="Intergrase catalytic core"/>
    <property type="match status" value="1"/>
</dbReference>
<dbReference type="GO" id="GO:0015074">
    <property type="term" value="P:DNA integration"/>
    <property type="evidence" value="ECO:0007669"/>
    <property type="project" value="InterPro"/>
</dbReference>
<evidence type="ECO:0000313" key="5">
    <source>
        <dbReference type="Proteomes" id="UP000094256"/>
    </source>
</evidence>
<evidence type="ECO:0000256" key="1">
    <source>
        <dbReference type="ARBA" id="ARBA00023125"/>
    </source>
</evidence>
<dbReference type="PROSITE" id="PS51898">
    <property type="entry name" value="TYR_RECOMBINASE"/>
    <property type="match status" value="1"/>
</dbReference>
<evidence type="ECO:0000313" key="4">
    <source>
        <dbReference type="EMBL" id="AOH83651.1"/>
    </source>
</evidence>
<dbReference type="RefSeq" id="WP_069204221.1">
    <property type="nucleotide sequence ID" value="NZ_CP014168.1"/>
</dbReference>
<dbReference type="InterPro" id="IPR010998">
    <property type="entry name" value="Integrase_recombinase_N"/>
</dbReference>
<dbReference type="Gene3D" id="1.10.150.130">
    <property type="match status" value="1"/>
</dbReference>
<evidence type="ECO:0000256" key="2">
    <source>
        <dbReference type="ARBA" id="ARBA00023172"/>
    </source>
</evidence>
<dbReference type="SUPFAM" id="SSF56349">
    <property type="entry name" value="DNA breaking-rejoining enzymes"/>
    <property type="match status" value="1"/>
</dbReference>
<dbReference type="STRING" id="1560345.AWL63_06345"/>
<proteinExistence type="predicted"/>
<sequence>MKTRYRNVTVGPDRHGKLRARFRKTGAPASYMKTLPDQPGFDAEYRALVDGASKASAASPGVIPRSVSDLLNRFYASADFRGAGSDESRKRRRGILESIRAEFGNDLVANFTFEHIEAILLARCEKRKTDKGRTVGGMVAAMNLREELDRLFRYAKRIKWRTDNPVEEAAPVGKAKIGSFYSWTEADIQRYKDHHPLGTNARLALEILLWTGQRRGDATRFGRKHIVRGKINFEARKNGADLWLPVAPDLRRAIEAMPTVGIDTFLVTHYGKPFTKDGFGNRMREWCDAAGLPQCTAHGLRKAIARRSAETEATQQGIKAVGGWKGDEEVRTYVAGIEQERLADLTLGRVIERFSERNPAELANRADPNLPNPDKNG</sequence>
<keyword evidence="2" id="KW-0233">DNA recombination</keyword>
<gene>
    <name evidence="4" type="ORF">AWL63_06345</name>
</gene>
<keyword evidence="5" id="KW-1185">Reference proteome</keyword>
<reference evidence="4 5" key="1">
    <citation type="submission" date="2016-01" db="EMBL/GenBank/DDBJ databases">
        <title>Complete genome and mega plasmid sequence of Sphingomonas panacis DCY99 elicits systemic resistance in rice to Xanthomonas oryzae.</title>
        <authorList>
            <person name="Kim Y.J."/>
            <person name="Yang D.C."/>
            <person name="Sing P."/>
        </authorList>
    </citation>
    <scope>NUCLEOTIDE SEQUENCE [LARGE SCALE GENOMIC DNA]</scope>
    <source>
        <strain evidence="4 5">DCY99</strain>
    </source>
</reference>
<dbReference type="InterPro" id="IPR002104">
    <property type="entry name" value="Integrase_catalytic"/>
</dbReference>
<dbReference type="Pfam" id="PF00589">
    <property type="entry name" value="Phage_integrase"/>
    <property type="match status" value="1"/>
</dbReference>
<dbReference type="EMBL" id="CP014168">
    <property type="protein sequence ID" value="AOH83651.1"/>
    <property type="molecule type" value="Genomic_DNA"/>
</dbReference>
<name>A0A1B3Z8A5_9SPHN</name>
<dbReference type="Proteomes" id="UP000094256">
    <property type="component" value="Chromosome"/>
</dbReference>
<organism evidence="4 5">
    <name type="scientific">Sphingomonas panacis</name>
    <dbReference type="NCBI Taxonomy" id="1560345"/>
    <lineage>
        <taxon>Bacteria</taxon>
        <taxon>Pseudomonadati</taxon>
        <taxon>Pseudomonadota</taxon>
        <taxon>Alphaproteobacteria</taxon>
        <taxon>Sphingomonadales</taxon>
        <taxon>Sphingomonadaceae</taxon>
        <taxon>Sphingomonas</taxon>
    </lineage>
</organism>
<keyword evidence="1" id="KW-0238">DNA-binding</keyword>